<dbReference type="VEuPathDB" id="VectorBase:LLOJ000233"/>
<proteinExistence type="predicted"/>
<dbReference type="EnsemblMetazoa" id="LLOJ000233-RA">
    <property type="protein sequence ID" value="LLOJ000233-PA"/>
    <property type="gene ID" value="LLOJ000233"/>
</dbReference>
<organism evidence="1 2">
    <name type="scientific">Lutzomyia longipalpis</name>
    <name type="common">Sand fly</name>
    <dbReference type="NCBI Taxonomy" id="7200"/>
    <lineage>
        <taxon>Eukaryota</taxon>
        <taxon>Metazoa</taxon>
        <taxon>Ecdysozoa</taxon>
        <taxon>Arthropoda</taxon>
        <taxon>Hexapoda</taxon>
        <taxon>Insecta</taxon>
        <taxon>Pterygota</taxon>
        <taxon>Neoptera</taxon>
        <taxon>Endopterygota</taxon>
        <taxon>Diptera</taxon>
        <taxon>Nematocera</taxon>
        <taxon>Psychodoidea</taxon>
        <taxon>Psychodidae</taxon>
        <taxon>Lutzomyia</taxon>
        <taxon>Lutzomyia</taxon>
    </lineage>
</organism>
<evidence type="ECO:0000313" key="2">
    <source>
        <dbReference type="Proteomes" id="UP000092461"/>
    </source>
</evidence>
<name>A0A1B0GGW1_LUTLO</name>
<evidence type="ECO:0000313" key="1">
    <source>
        <dbReference type="EnsemblMetazoa" id="LLOJ000233-PA"/>
    </source>
</evidence>
<dbReference type="AlphaFoldDB" id="A0A1B0GGW1"/>
<reference evidence="1" key="1">
    <citation type="submission" date="2020-05" db="UniProtKB">
        <authorList>
            <consortium name="EnsemblMetazoa"/>
        </authorList>
    </citation>
    <scope>IDENTIFICATION</scope>
    <source>
        <strain evidence="1">Jacobina</strain>
    </source>
</reference>
<dbReference type="Proteomes" id="UP000092461">
    <property type="component" value="Unassembled WGS sequence"/>
</dbReference>
<keyword evidence="2" id="KW-1185">Reference proteome</keyword>
<dbReference type="EMBL" id="AJWK01000774">
    <property type="status" value="NOT_ANNOTATED_CDS"/>
    <property type="molecule type" value="Genomic_DNA"/>
</dbReference>
<accession>A0A1B0GGW1</accession>
<sequence>MPRPTASFLWPRLPPTAATFKSQLCVCKTNVPVLPLPLHILMDDVNAGHSPKNFRSQFDNFQLLRFERIDIFHPRLAGFRGCPYHGECVSGCDDILDTCAKMGAPEKEIFHCPEHCFSSLPQKTRLC</sequence>
<dbReference type="EMBL" id="AJWK01000775">
    <property type="status" value="NOT_ANNOTATED_CDS"/>
    <property type="molecule type" value="Genomic_DNA"/>
</dbReference>
<protein>
    <submittedName>
        <fullName evidence="1">Uncharacterized protein</fullName>
    </submittedName>
</protein>